<evidence type="ECO:0000256" key="2">
    <source>
        <dbReference type="SAM" id="MobiDB-lite"/>
    </source>
</evidence>
<feature type="transmembrane region" description="Helical" evidence="3">
    <location>
        <begin position="1233"/>
        <end position="1254"/>
    </location>
</feature>
<keyword evidence="5" id="KW-1185">Reference proteome</keyword>
<feature type="compositionally biased region" description="Low complexity" evidence="2">
    <location>
        <begin position="138"/>
        <end position="149"/>
    </location>
</feature>
<evidence type="ECO:0000256" key="3">
    <source>
        <dbReference type="SAM" id="Phobius"/>
    </source>
</evidence>
<dbReference type="AlphaFoldDB" id="A0A7M7Q1T9"/>
<feature type="compositionally biased region" description="Acidic residues" evidence="2">
    <location>
        <begin position="126"/>
        <end position="137"/>
    </location>
</feature>
<feature type="region of interest" description="Disordered" evidence="2">
    <location>
        <begin position="1168"/>
        <end position="1199"/>
    </location>
</feature>
<dbReference type="Proteomes" id="UP000002358">
    <property type="component" value="Chromosome 2"/>
</dbReference>
<keyword evidence="1" id="KW-0175">Coiled coil</keyword>
<evidence type="ECO:0000256" key="1">
    <source>
        <dbReference type="SAM" id="Coils"/>
    </source>
</evidence>
<keyword evidence="3" id="KW-1133">Transmembrane helix</keyword>
<dbReference type="SMR" id="A0A7M7Q1T9"/>
<feature type="region of interest" description="Disordered" evidence="2">
    <location>
        <begin position="1075"/>
        <end position="1098"/>
    </location>
</feature>
<keyword evidence="3" id="KW-0812">Transmembrane</keyword>
<feature type="region of interest" description="Disordered" evidence="2">
    <location>
        <begin position="351"/>
        <end position="412"/>
    </location>
</feature>
<feature type="compositionally biased region" description="Basic and acidic residues" evidence="2">
    <location>
        <begin position="871"/>
        <end position="880"/>
    </location>
</feature>
<proteinExistence type="predicted"/>
<dbReference type="RefSeq" id="XP_031778934.1">
    <property type="nucleotide sequence ID" value="XM_031923074.2"/>
</dbReference>
<feature type="coiled-coil region" evidence="1">
    <location>
        <begin position="1121"/>
        <end position="1148"/>
    </location>
</feature>
<feature type="compositionally biased region" description="Polar residues" evidence="2">
    <location>
        <begin position="39"/>
        <end position="48"/>
    </location>
</feature>
<evidence type="ECO:0000313" key="4">
    <source>
        <dbReference type="EnsemblMetazoa" id="XP_031778934"/>
    </source>
</evidence>
<organism evidence="4 5">
    <name type="scientific">Nasonia vitripennis</name>
    <name type="common">Parasitic wasp</name>
    <dbReference type="NCBI Taxonomy" id="7425"/>
    <lineage>
        <taxon>Eukaryota</taxon>
        <taxon>Metazoa</taxon>
        <taxon>Ecdysozoa</taxon>
        <taxon>Arthropoda</taxon>
        <taxon>Hexapoda</taxon>
        <taxon>Insecta</taxon>
        <taxon>Pterygota</taxon>
        <taxon>Neoptera</taxon>
        <taxon>Endopterygota</taxon>
        <taxon>Hymenoptera</taxon>
        <taxon>Apocrita</taxon>
        <taxon>Proctotrupomorpha</taxon>
        <taxon>Chalcidoidea</taxon>
        <taxon>Pteromalidae</taxon>
        <taxon>Pteromalinae</taxon>
        <taxon>Nasonia</taxon>
    </lineage>
</organism>
<name>A0A7M7Q1T9_NASVI</name>
<accession>A0A7M7Q1T9</accession>
<dbReference type="OrthoDB" id="7989901at2759"/>
<feature type="compositionally biased region" description="Polar residues" evidence="2">
    <location>
        <begin position="1188"/>
        <end position="1198"/>
    </location>
</feature>
<dbReference type="KEGG" id="nvi:100678870"/>
<sequence length="1255" mass="140679">MDKCRQNNDRSLSSSSSAAAAASVGEDSLLPPTRRVANNAASPLTRSPAQDKRSSKKWSIDGLFRKLSSILDAHSSSSLEEPFERHHPRYGGKSKDDVSKSSGYAFKSREGIDYSPAAIYCNNNDDNVDDDDDDNNDNSDNNDNNNNNENSDEDLLNANMNQSQSLDALEARLTGNSVYSRSSDGSLEAGGTRRLRKDKVKARVEAKRDQLCVGDSSMDESSTEEPLGNAPLPKAENSNGKRRSRASRNERYFKRIVNASVKPHPSIADVHKLLLIAQVNKQDVFQRIDRAHKSQTTTSASKNGKISLVSDSSKENLYASQSDIGVNPLVQQTLQYFSKFDHHMDANHHNCHYHHQQQQRMRKTYPTQQHHRRGTLKSQVHPDSSHGFDDEVSPSTSLVPPKPPSRDHTSRVLINGTPMDKYQQMLGYVQRPPSETQFINAESYTGTSLSKKENSEVRSANNNSAQQECLLSLSPPKSPLRESLNMATVGVTKSLIERNQSPLLDLNQAKYRSQPLSPQDYHNLNYVPHNKLGDTMKNQLNDRQSSKNLEEALCELEAIYNSLQLGDEELLERAEKRTMEEFHYKGLTASLHLHGNEDSASRRKVCTDQTSSNYREMAEAPDRLKDDMAYRRMHPKERPPSTDGQSFLSSISYLMTSPIPSRRDMRYIDPKRKSCRKEPDVALDDVVFRSMQYANNTLKVVEPQPPFGIPLGPITTATESDYLHTNPMKSERSRSPYIPSCEPDLVTDDLAFRNLRKDALSSGSSRQPSPSLLHGSIIGSSNCTSPLSFGLKKRRAVRSLSANLYGLINKPTLSTDFDARNQTSIADDFIFDDFFNDVPVKHISRRTSDPELMCPNWHKNTGDRLNVNRNKSKEEEERRTSQKQAINCLDVDLSNGSYDESSDERILTRDRLIFAQRDGQYKAVGSDMSSSYLSSNCSTPPPPPSMPARSAEPFTEQEISIYQKLCQDLENLVQLTKDIDGISTCEESAVITFSSIPTSDVIIIQKESSVSDIENMTADDTLDTKNSSKFKIVQTREDSVDIANINSETQTETSPVKRKISIILDNLKNLREESDTITSSFSDEDSREKDGEGKNPLTDDKSLIAITKEICDMVARADIKKHGLAMKVKEKESEVDKLTEDNDNKDRVEDSLFFRDIQLAKLSGDWKESTSNNNGSRNAVIANDRRTSLTSGDSSSNWEGELRSCEQRVSMVCNVSHMSRLTAKYICYITNHITAQFCLLLVFFLVLLLAIVTVP</sequence>
<feature type="region of interest" description="Disordered" evidence="2">
    <location>
        <begin position="863"/>
        <end position="883"/>
    </location>
</feature>
<protein>
    <submittedName>
        <fullName evidence="4">Uncharacterized protein</fullName>
    </submittedName>
</protein>
<feature type="compositionally biased region" description="Low complexity" evidence="2">
    <location>
        <begin position="13"/>
        <end position="23"/>
    </location>
</feature>
<feature type="region of interest" description="Disordered" evidence="2">
    <location>
        <begin position="1"/>
        <end position="57"/>
    </location>
</feature>
<feature type="region of interest" description="Disordered" evidence="2">
    <location>
        <begin position="74"/>
        <end position="102"/>
    </location>
</feature>
<dbReference type="InParanoid" id="A0A7M7Q1T9"/>
<feature type="region of interest" description="Disordered" evidence="2">
    <location>
        <begin position="177"/>
        <end position="249"/>
    </location>
</feature>
<feature type="region of interest" description="Disordered" evidence="2">
    <location>
        <begin position="117"/>
        <end position="155"/>
    </location>
</feature>
<keyword evidence="3" id="KW-0472">Membrane</keyword>
<dbReference type="EnsemblMetazoa" id="XM_031923074">
    <property type="protein sequence ID" value="XP_031778934"/>
    <property type="gene ID" value="LOC100678870"/>
</dbReference>
<dbReference type="EnsemblMetazoa" id="XM_031923073">
    <property type="protein sequence ID" value="XP_031778933"/>
    <property type="gene ID" value="LOC100678870"/>
</dbReference>
<dbReference type="RefSeq" id="XP_031778933.1">
    <property type="nucleotide sequence ID" value="XM_031923073.1"/>
</dbReference>
<reference evidence="4" key="1">
    <citation type="submission" date="2021-01" db="UniProtKB">
        <authorList>
            <consortium name="EnsemblMetazoa"/>
        </authorList>
    </citation>
    <scope>IDENTIFICATION</scope>
</reference>
<dbReference type="GeneID" id="100678870"/>
<feature type="compositionally biased region" description="Basic residues" evidence="2">
    <location>
        <begin position="351"/>
        <end position="375"/>
    </location>
</feature>
<evidence type="ECO:0000313" key="5">
    <source>
        <dbReference type="Proteomes" id="UP000002358"/>
    </source>
</evidence>
<feature type="compositionally biased region" description="Basic and acidic residues" evidence="2">
    <location>
        <begin position="201"/>
        <end position="210"/>
    </location>
</feature>
<feature type="compositionally biased region" description="Basic and acidic residues" evidence="2">
    <location>
        <begin position="1084"/>
        <end position="1098"/>
    </location>
</feature>